<evidence type="ECO:0000313" key="4">
    <source>
        <dbReference type="Proteomes" id="UP000198915"/>
    </source>
</evidence>
<keyword evidence="3" id="KW-0808">Transferase</keyword>
<dbReference type="CDD" id="cd00158">
    <property type="entry name" value="RHOD"/>
    <property type="match status" value="1"/>
</dbReference>
<dbReference type="STRING" id="1884381.SAMN05518846_11834"/>
<accession>A0A1I4BQQ5</accession>
<dbReference type="InterPro" id="IPR036873">
    <property type="entry name" value="Rhodanese-like_dom_sf"/>
</dbReference>
<dbReference type="Gene3D" id="3.30.110.40">
    <property type="entry name" value="TusA-like domain"/>
    <property type="match status" value="1"/>
</dbReference>
<evidence type="ECO:0000256" key="1">
    <source>
        <dbReference type="ARBA" id="ARBA00008984"/>
    </source>
</evidence>
<name>A0A1I4BQQ5_9BACL</name>
<evidence type="ECO:0000313" key="3">
    <source>
        <dbReference type="EMBL" id="SFK70750.1"/>
    </source>
</evidence>
<dbReference type="PROSITE" id="PS01148">
    <property type="entry name" value="UPF0033"/>
    <property type="match status" value="1"/>
</dbReference>
<dbReference type="InterPro" id="IPR001763">
    <property type="entry name" value="Rhodanese-like_dom"/>
</dbReference>
<comment type="similarity">
    <text evidence="1">Belongs to the sulfur carrier protein TusA family.</text>
</comment>
<dbReference type="PROSITE" id="PS50206">
    <property type="entry name" value="RHODANESE_3"/>
    <property type="match status" value="1"/>
</dbReference>
<dbReference type="SMART" id="SM00450">
    <property type="entry name" value="RHOD"/>
    <property type="match status" value="1"/>
</dbReference>
<feature type="domain" description="Rhodanese" evidence="2">
    <location>
        <begin position="107"/>
        <end position="192"/>
    </location>
</feature>
<evidence type="ECO:0000259" key="2">
    <source>
        <dbReference type="PROSITE" id="PS50206"/>
    </source>
</evidence>
<dbReference type="PANTHER" id="PTHR33279:SF6">
    <property type="entry name" value="SULFUR CARRIER PROTEIN YEDF-RELATED"/>
    <property type="match status" value="1"/>
</dbReference>
<dbReference type="RefSeq" id="WP_092274824.1">
    <property type="nucleotide sequence ID" value="NZ_FORT01000018.1"/>
</dbReference>
<dbReference type="InterPro" id="IPR036868">
    <property type="entry name" value="TusA-like_sf"/>
</dbReference>
<dbReference type="SUPFAM" id="SSF52821">
    <property type="entry name" value="Rhodanese/Cell cycle control phosphatase"/>
    <property type="match status" value="1"/>
</dbReference>
<proteinExistence type="inferred from homology"/>
<dbReference type="EMBL" id="FORT01000018">
    <property type="protein sequence ID" value="SFK70750.1"/>
    <property type="molecule type" value="Genomic_DNA"/>
</dbReference>
<dbReference type="SUPFAM" id="SSF64307">
    <property type="entry name" value="SirA-like"/>
    <property type="match status" value="1"/>
</dbReference>
<dbReference type="Pfam" id="PF00581">
    <property type="entry name" value="Rhodanese"/>
    <property type="match status" value="1"/>
</dbReference>
<sequence length="193" mass="21230">MTNQSTIAVDQVLDCKGLACPMPIVRTKKAIDQLQPGQMIEVQATDKGSLADLQGWAKNTGHQYLGTIHEGDVLKHFLRKATANETKLETKYPNTITNEELAVKLQKKEPIVVLDVREPAEYLFQRIPGALSIPLGVLEKNLDQLNPGDEILVICRSGNRSDMACQLLAEKGFPQVKNVVPGMSGWTGPTEKQ</sequence>
<dbReference type="CDD" id="cd00291">
    <property type="entry name" value="SirA_YedF_YeeD"/>
    <property type="match status" value="1"/>
</dbReference>
<dbReference type="InterPro" id="IPR001455">
    <property type="entry name" value="TusA-like"/>
</dbReference>
<dbReference type="Pfam" id="PF01206">
    <property type="entry name" value="TusA"/>
    <property type="match status" value="1"/>
</dbReference>
<protein>
    <submittedName>
        <fullName evidence="3">Rhodanese-related sulfurtransferase</fullName>
    </submittedName>
</protein>
<gene>
    <name evidence="3" type="ORF">SAMN05518846_11834</name>
</gene>
<reference evidence="4" key="1">
    <citation type="submission" date="2016-10" db="EMBL/GenBank/DDBJ databases">
        <authorList>
            <person name="Varghese N."/>
            <person name="Submissions S."/>
        </authorList>
    </citation>
    <scope>NUCLEOTIDE SEQUENCE [LARGE SCALE GENOMIC DNA]</scope>
    <source>
        <strain evidence="4">OK042</strain>
    </source>
</reference>
<dbReference type="PANTHER" id="PTHR33279">
    <property type="entry name" value="SULFUR CARRIER PROTEIN YEDF-RELATED"/>
    <property type="match status" value="1"/>
</dbReference>
<organism evidence="3 4">
    <name type="scientific">Brevibacillus centrosporus</name>
    <dbReference type="NCBI Taxonomy" id="54910"/>
    <lineage>
        <taxon>Bacteria</taxon>
        <taxon>Bacillati</taxon>
        <taxon>Bacillota</taxon>
        <taxon>Bacilli</taxon>
        <taxon>Bacillales</taxon>
        <taxon>Paenibacillaceae</taxon>
        <taxon>Brevibacillus</taxon>
    </lineage>
</organism>
<dbReference type="Gene3D" id="3.40.250.10">
    <property type="entry name" value="Rhodanese-like domain"/>
    <property type="match status" value="1"/>
</dbReference>
<dbReference type="GO" id="GO:0016740">
    <property type="term" value="F:transferase activity"/>
    <property type="evidence" value="ECO:0007669"/>
    <property type="project" value="UniProtKB-KW"/>
</dbReference>
<dbReference type="AlphaFoldDB" id="A0A1I4BQQ5"/>
<keyword evidence="4" id="KW-1185">Reference proteome</keyword>
<dbReference type="Proteomes" id="UP000198915">
    <property type="component" value="Unassembled WGS sequence"/>
</dbReference>